<organism evidence="1 2">
    <name type="scientific">Chitinophaga caeni</name>
    <dbReference type="NCBI Taxonomy" id="2029983"/>
    <lineage>
        <taxon>Bacteria</taxon>
        <taxon>Pseudomonadati</taxon>
        <taxon>Bacteroidota</taxon>
        <taxon>Chitinophagia</taxon>
        <taxon>Chitinophagales</taxon>
        <taxon>Chitinophagaceae</taxon>
        <taxon>Chitinophaga</taxon>
    </lineage>
</organism>
<dbReference type="PROSITE" id="PS51257">
    <property type="entry name" value="PROKAR_LIPOPROTEIN"/>
    <property type="match status" value="1"/>
</dbReference>
<dbReference type="KEGG" id="cbae:COR50_05260"/>
<evidence type="ECO:0000313" key="2">
    <source>
        <dbReference type="Proteomes" id="UP000220133"/>
    </source>
</evidence>
<dbReference type="OrthoDB" id="660180at2"/>
<dbReference type="AlphaFoldDB" id="A0A291QRL6"/>
<dbReference type="RefSeq" id="WP_098193026.1">
    <property type="nucleotide sequence ID" value="NZ_CP023777.1"/>
</dbReference>
<sequence>MQKKDWIGVVIVTMLIAYGLQACSGCNDKQEKKIKKEQAEVSASQDSIDYWLDNRVVNWKGWMDTAFAEPFDVDSLDAFAMDTINAFTTMMTEDRFKQFSPYFIYSPDKKMAIDMISYGTILEKDSRGKFQLEGGEPDSEVAIVDIASKVRKRILFVGPSIILKEATWIDNYSIIIVGAMSDDEGRYFPMVWKYNLASGELLNWSTNKSLEAKAPKDTLSKTISASGKK</sequence>
<keyword evidence="2" id="KW-1185">Reference proteome</keyword>
<proteinExistence type="predicted"/>
<name>A0A291QRL6_9BACT</name>
<dbReference type="Proteomes" id="UP000220133">
    <property type="component" value="Chromosome"/>
</dbReference>
<reference evidence="1 2" key="1">
    <citation type="submission" date="2017-10" db="EMBL/GenBank/DDBJ databases">
        <title>Paenichitinophaga pekingensis gen. nov., sp. nov., isolated from activated sludge.</title>
        <authorList>
            <person name="Jin D."/>
            <person name="Kong X."/>
            <person name="Deng Y."/>
            <person name="Bai Z."/>
        </authorList>
    </citation>
    <scope>NUCLEOTIDE SEQUENCE [LARGE SCALE GENOMIC DNA]</scope>
    <source>
        <strain evidence="1 2">13</strain>
    </source>
</reference>
<evidence type="ECO:0008006" key="3">
    <source>
        <dbReference type="Google" id="ProtNLM"/>
    </source>
</evidence>
<accession>A0A291QRL6</accession>
<evidence type="ECO:0000313" key="1">
    <source>
        <dbReference type="EMBL" id="ATL46638.1"/>
    </source>
</evidence>
<dbReference type="EMBL" id="CP023777">
    <property type="protein sequence ID" value="ATL46638.1"/>
    <property type="molecule type" value="Genomic_DNA"/>
</dbReference>
<gene>
    <name evidence="1" type="ORF">COR50_05260</name>
</gene>
<protein>
    <recommendedName>
        <fullName evidence="3">Lipoprotein</fullName>
    </recommendedName>
</protein>